<proteinExistence type="predicted"/>
<evidence type="ECO:0000313" key="1">
    <source>
        <dbReference type="EMBL" id="CAB4816432.1"/>
    </source>
</evidence>
<dbReference type="AlphaFoldDB" id="A0A6J6Z3V7"/>
<accession>A0A6J6Z3V7</accession>
<organism evidence="1">
    <name type="scientific">freshwater metagenome</name>
    <dbReference type="NCBI Taxonomy" id="449393"/>
    <lineage>
        <taxon>unclassified sequences</taxon>
        <taxon>metagenomes</taxon>
        <taxon>ecological metagenomes</taxon>
    </lineage>
</organism>
<reference evidence="1" key="1">
    <citation type="submission" date="2020-05" db="EMBL/GenBank/DDBJ databases">
        <authorList>
            <person name="Chiriac C."/>
            <person name="Salcher M."/>
            <person name="Ghai R."/>
            <person name="Kavagutti S V."/>
        </authorList>
    </citation>
    <scope>NUCLEOTIDE SEQUENCE</scope>
</reference>
<protein>
    <submittedName>
        <fullName evidence="1">Unannotated protein</fullName>
    </submittedName>
</protein>
<sequence length="40" mass="4630">MNTESKIVSLDQAEKVHGLYEVFNTVGDYGYRLLVRLKDK</sequence>
<dbReference type="EMBL" id="CAFAAO010000041">
    <property type="protein sequence ID" value="CAB4816432.1"/>
    <property type="molecule type" value="Genomic_DNA"/>
</dbReference>
<name>A0A6J6Z3V7_9ZZZZ</name>
<gene>
    <name evidence="1" type="ORF">UFOPK3037_01709</name>
</gene>